<evidence type="ECO:0000256" key="1">
    <source>
        <dbReference type="ARBA" id="ARBA00022801"/>
    </source>
</evidence>
<dbReference type="Pfam" id="PF01476">
    <property type="entry name" value="LysM"/>
    <property type="match status" value="2"/>
</dbReference>
<evidence type="ECO:0000313" key="5">
    <source>
        <dbReference type="EMBL" id="AKO92432.1"/>
    </source>
</evidence>
<gene>
    <name evidence="5" type="ORF">BEH_10210</name>
</gene>
<reference evidence="5 6" key="1">
    <citation type="journal article" date="2015" name="PLoS ONE">
        <title>Genome Sequence of Bacillus endophyticus and Analysis of Its Companion Mechanism in the Ketogulonigenium vulgare-Bacillus Strain Consortium.</title>
        <authorList>
            <person name="Jia N."/>
            <person name="Du J."/>
            <person name="Ding M.Z."/>
            <person name="Gao F."/>
            <person name="Yuan Y.J."/>
        </authorList>
    </citation>
    <scope>NUCLEOTIDE SEQUENCE [LARGE SCALE GENOMIC DNA]</scope>
    <source>
        <strain evidence="5 6">Hbe603</strain>
    </source>
</reference>
<feature type="domain" description="LysM" evidence="3">
    <location>
        <begin position="2"/>
        <end position="45"/>
    </location>
</feature>
<sequence>MFVHVVQTGDSLFSISNRYRYPVAQLRAVNGLETENIVPGQALLIPLYVYTVQPGDTLRTIAQKSYVSQERLRRENPSINFNALQPGMNVNIPNTSNYIAGTLQYYGVRSPELDRELINDFAPYSSSIAIFEYHFGPNGDIVNRLDDLVAIQTTWQNRVTPLVTITNLKTSGFDTGVARQVLNNPTARTNLINNIVYLVSTKGYGGVNIDFEQIRFEDRDLFTGFLRQLGDQLHSRGYALTIAVPAKTSEDISWLRGYDYGGIGAVVDYMFIMAYDWHHPGSEPGPVAPLVEVENTVQFAINRVPRGKLIIGVPLYGYNWNIPYIPGTVAAAISNQNAIETAMKYGAPVQYSETYKSPYFRYNDENGQRHEVWFEDVRSMSEKMMLVKRYGLQAIGAWQLTLGFTPGPWLLRKFFTIRKL</sequence>
<dbReference type="InterPro" id="IPR018392">
    <property type="entry name" value="LysM"/>
</dbReference>
<dbReference type="InterPro" id="IPR001223">
    <property type="entry name" value="Glyco_hydro18_cat"/>
</dbReference>
<dbReference type="PANTHER" id="PTHR46066:SF2">
    <property type="entry name" value="CHITINASE DOMAIN-CONTAINING PROTEIN 1"/>
    <property type="match status" value="1"/>
</dbReference>
<dbReference type="Gene3D" id="3.20.20.80">
    <property type="entry name" value="Glycosidases"/>
    <property type="match status" value="1"/>
</dbReference>
<dbReference type="PROSITE" id="PS51910">
    <property type="entry name" value="GH18_2"/>
    <property type="match status" value="1"/>
</dbReference>
<dbReference type="Proteomes" id="UP000036202">
    <property type="component" value="Chromosome"/>
</dbReference>
<organism evidence="5 6">
    <name type="scientific">Priestia filamentosa</name>
    <dbReference type="NCBI Taxonomy" id="1402861"/>
    <lineage>
        <taxon>Bacteria</taxon>
        <taxon>Bacillati</taxon>
        <taxon>Bacillota</taxon>
        <taxon>Bacilli</taxon>
        <taxon>Bacillales</taxon>
        <taxon>Bacillaceae</taxon>
        <taxon>Priestia</taxon>
    </lineage>
</organism>
<protein>
    <submittedName>
        <fullName evidence="5">Sporulation protein</fullName>
    </submittedName>
</protein>
<dbReference type="OrthoDB" id="9769314at2"/>
<feature type="domain" description="LysM" evidence="3">
    <location>
        <begin position="48"/>
        <end position="92"/>
    </location>
</feature>
<dbReference type="CDD" id="cd02874">
    <property type="entry name" value="GH18_CFLE_spore_hydrolase"/>
    <property type="match status" value="1"/>
</dbReference>
<dbReference type="PANTHER" id="PTHR46066">
    <property type="entry name" value="CHITINASE DOMAIN-CONTAINING PROTEIN 1 FAMILY MEMBER"/>
    <property type="match status" value="1"/>
</dbReference>
<keyword evidence="2" id="KW-0326">Glycosidase</keyword>
<dbReference type="SUPFAM" id="SSF54106">
    <property type="entry name" value="LysM domain"/>
    <property type="match status" value="2"/>
</dbReference>
<name>A0A0H4KE92_9BACI</name>
<evidence type="ECO:0000313" key="6">
    <source>
        <dbReference type="Proteomes" id="UP000036202"/>
    </source>
</evidence>
<dbReference type="GO" id="GO:0012505">
    <property type="term" value="C:endomembrane system"/>
    <property type="evidence" value="ECO:0007669"/>
    <property type="project" value="TreeGrafter"/>
</dbReference>
<dbReference type="SMART" id="SM00636">
    <property type="entry name" value="Glyco_18"/>
    <property type="match status" value="1"/>
</dbReference>
<evidence type="ECO:0000256" key="2">
    <source>
        <dbReference type="ARBA" id="ARBA00023295"/>
    </source>
</evidence>
<dbReference type="InterPro" id="IPR011583">
    <property type="entry name" value="Chitinase_II/V-like_cat"/>
</dbReference>
<dbReference type="InterPro" id="IPR036779">
    <property type="entry name" value="LysM_dom_sf"/>
</dbReference>
<dbReference type="GO" id="GO:0016798">
    <property type="term" value="F:hydrolase activity, acting on glycosyl bonds"/>
    <property type="evidence" value="ECO:0007669"/>
    <property type="project" value="UniProtKB-KW"/>
</dbReference>
<accession>A0A0H4KE92</accession>
<reference evidence="6" key="2">
    <citation type="submission" date="2015-06" db="EMBL/GenBank/DDBJ databases">
        <title>Genome Sequence of Bacillus endophyticus and Analysis of its Companion Mechanism in the Ketogulonigenium vulgare-Bacillus strain Consortium.</title>
        <authorList>
            <person name="Jia N."/>
            <person name="Du J."/>
            <person name="Ding M.-Z."/>
            <person name="Gao F."/>
            <person name="Yuan Y.-J."/>
        </authorList>
    </citation>
    <scope>NUCLEOTIDE SEQUENCE [LARGE SCALE GENOMIC DNA]</scope>
    <source>
        <strain evidence="6">Hbe603</strain>
    </source>
</reference>
<dbReference type="EMBL" id="CP011974">
    <property type="protein sequence ID" value="AKO92432.1"/>
    <property type="molecule type" value="Genomic_DNA"/>
</dbReference>
<dbReference type="RefSeq" id="WP_046217150.1">
    <property type="nucleotide sequence ID" value="NZ_CP011974.1"/>
</dbReference>
<dbReference type="AlphaFoldDB" id="A0A0H4KE92"/>
<proteinExistence type="predicted"/>
<dbReference type="Gene3D" id="3.10.50.10">
    <property type="match status" value="1"/>
</dbReference>
<evidence type="ECO:0000259" key="4">
    <source>
        <dbReference type="PROSITE" id="PS51910"/>
    </source>
</evidence>
<keyword evidence="1" id="KW-0378">Hydrolase</keyword>
<feature type="domain" description="GH18" evidence="4">
    <location>
        <begin position="100"/>
        <end position="420"/>
    </location>
</feature>
<dbReference type="Pfam" id="PF00704">
    <property type="entry name" value="Glyco_hydro_18"/>
    <property type="match status" value="1"/>
</dbReference>
<dbReference type="CDD" id="cd00118">
    <property type="entry name" value="LysM"/>
    <property type="match status" value="2"/>
</dbReference>
<dbReference type="GO" id="GO:0008061">
    <property type="term" value="F:chitin binding"/>
    <property type="evidence" value="ECO:0007669"/>
    <property type="project" value="InterPro"/>
</dbReference>
<dbReference type="KEGG" id="beo:BEH_10210"/>
<dbReference type="GO" id="GO:0070492">
    <property type="term" value="F:oligosaccharide binding"/>
    <property type="evidence" value="ECO:0007669"/>
    <property type="project" value="TreeGrafter"/>
</dbReference>
<dbReference type="Gene3D" id="3.10.350.10">
    <property type="entry name" value="LysM domain"/>
    <property type="match status" value="2"/>
</dbReference>
<dbReference type="GO" id="GO:0005975">
    <property type="term" value="P:carbohydrate metabolic process"/>
    <property type="evidence" value="ECO:0007669"/>
    <property type="project" value="InterPro"/>
</dbReference>
<dbReference type="InterPro" id="IPR017853">
    <property type="entry name" value="GH"/>
</dbReference>
<dbReference type="PATRIC" id="fig|135735.6.peg.2125"/>
<dbReference type="SUPFAM" id="SSF51445">
    <property type="entry name" value="(Trans)glycosidases"/>
    <property type="match status" value="1"/>
</dbReference>
<dbReference type="SMART" id="SM00257">
    <property type="entry name" value="LysM"/>
    <property type="match status" value="2"/>
</dbReference>
<dbReference type="PROSITE" id="PS51782">
    <property type="entry name" value="LYSM"/>
    <property type="match status" value="2"/>
</dbReference>
<dbReference type="InterPro" id="IPR041704">
    <property type="entry name" value="CFLE_GH18"/>
</dbReference>
<keyword evidence="6" id="KW-1185">Reference proteome</keyword>
<dbReference type="InterPro" id="IPR029070">
    <property type="entry name" value="Chitinase_insertion_sf"/>
</dbReference>
<evidence type="ECO:0000259" key="3">
    <source>
        <dbReference type="PROSITE" id="PS51782"/>
    </source>
</evidence>